<dbReference type="PANTHER" id="PTHR23150:SF19">
    <property type="entry name" value="FORMYLGLYCINE-GENERATING ENZYME"/>
    <property type="match status" value="1"/>
</dbReference>
<dbReference type="SUPFAM" id="SSF56436">
    <property type="entry name" value="C-type lectin-like"/>
    <property type="match status" value="1"/>
</dbReference>
<dbReference type="EMBL" id="MAYW01000117">
    <property type="protein sequence ID" value="ODS31445.1"/>
    <property type="molecule type" value="Genomic_DNA"/>
</dbReference>
<comment type="caution">
    <text evidence="2">The sequence shown here is derived from an EMBL/GenBank/DDBJ whole genome shotgun (WGS) entry which is preliminary data.</text>
</comment>
<evidence type="ECO:0000313" key="2">
    <source>
        <dbReference type="EMBL" id="ODS31445.1"/>
    </source>
</evidence>
<dbReference type="GO" id="GO:0120147">
    <property type="term" value="F:formylglycine-generating oxidase activity"/>
    <property type="evidence" value="ECO:0007669"/>
    <property type="project" value="TreeGrafter"/>
</dbReference>
<dbReference type="Proteomes" id="UP000094056">
    <property type="component" value="Unassembled WGS sequence"/>
</dbReference>
<dbReference type="AlphaFoldDB" id="A0A1E3X754"/>
<reference evidence="2 3" key="1">
    <citation type="submission" date="2016-07" db="EMBL/GenBank/DDBJ databases">
        <title>Draft genome of Scalindua rubra, obtained from a brine-seawater interface in the Red Sea, sheds light on salt adaptation in anammox bacteria.</title>
        <authorList>
            <person name="Speth D.R."/>
            <person name="Lagkouvardos I."/>
            <person name="Wang Y."/>
            <person name="Qian P.-Y."/>
            <person name="Dutilh B.E."/>
            <person name="Jetten M.S."/>
        </authorList>
    </citation>
    <scope>NUCLEOTIDE SEQUENCE [LARGE SCALE GENOMIC DNA]</scope>
    <source>
        <strain evidence="2">BSI-1</strain>
    </source>
</reference>
<protein>
    <recommendedName>
        <fullName evidence="1">Sulfatase-modifying factor enzyme-like domain-containing protein</fullName>
    </recommendedName>
</protein>
<dbReference type="InterPro" id="IPR042095">
    <property type="entry name" value="SUMF_sf"/>
</dbReference>
<dbReference type="Gene3D" id="3.90.1580.10">
    <property type="entry name" value="paralog of FGE (formylglycine-generating enzyme)"/>
    <property type="match status" value="1"/>
</dbReference>
<dbReference type="InterPro" id="IPR016187">
    <property type="entry name" value="CTDL_fold"/>
</dbReference>
<evidence type="ECO:0000259" key="1">
    <source>
        <dbReference type="Pfam" id="PF03781"/>
    </source>
</evidence>
<feature type="domain" description="Sulfatase-modifying factor enzyme-like" evidence="1">
    <location>
        <begin position="56"/>
        <end position="317"/>
    </location>
</feature>
<evidence type="ECO:0000313" key="3">
    <source>
        <dbReference type="Proteomes" id="UP000094056"/>
    </source>
</evidence>
<sequence>MFAPERVNPVRKLASVSLEKPSNGLKMCKWIILICLSLNVCACAVTKPYSQGDSDRDMVLVPAGEFMMGTSEEEIPYLAKLYNERAKWFKREVPKHKVYVDAFYIDKYEVTNADYKKFIKAGGYNKKEYWTDEGWEWKEIENVTRPAFWENSNYNKPDQPVVGVSWYEAYAYAKWRVARLPTEAEWEKASRGTDERLYPWGEVPADEGGIYRANYKPDNYDEDGFYHPAPVGSFPKGASPYGCQDMAGNVWEWCSDWFSFEYYRQSPGINPKGPPTAPGRVVRGGSWRYLMVDLRCTFRFAVFPDVRLNFGGFRCVKEAK</sequence>
<gene>
    <name evidence="2" type="ORF">SCARUB_03433</name>
</gene>
<accession>A0A1E3X754</accession>
<organism evidence="2 3">
    <name type="scientific">Candidatus Scalindua rubra</name>
    <dbReference type="NCBI Taxonomy" id="1872076"/>
    <lineage>
        <taxon>Bacteria</taxon>
        <taxon>Pseudomonadati</taxon>
        <taxon>Planctomycetota</taxon>
        <taxon>Candidatus Brocadiia</taxon>
        <taxon>Candidatus Brocadiales</taxon>
        <taxon>Candidatus Scalinduaceae</taxon>
        <taxon>Candidatus Scalindua</taxon>
    </lineage>
</organism>
<dbReference type="InterPro" id="IPR005532">
    <property type="entry name" value="SUMF_dom"/>
</dbReference>
<name>A0A1E3X754_9BACT</name>
<dbReference type="InterPro" id="IPR051043">
    <property type="entry name" value="Sulfatase_Mod_Factor_Kinase"/>
</dbReference>
<proteinExistence type="predicted"/>
<dbReference type="PANTHER" id="PTHR23150">
    <property type="entry name" value="SULFATASE MODIFYING FACTOR 1, 2"/>
    <property type="match status" value="1"/>
</dbReference>
<dbReference type="Pfam" id="PF03781">
    <property type="entry name" value="FGE-sulfatase"/>
    <property type="match status" value="1"/>
</dbReference>